<comment type="caution">
    <text evidence="1">The sequence shown here is derived from an EMBL/GenBank/DDBJ whole genome shotgun (WGS) entry which is preliminary data.</text>
</comment>
<dbReference type="Pfam" id="PF03692">
    <property type="entry name" value="CxxCxxCC"/>
    <property type="match status" value="1"/>
</dbReference>
<dbReference type="AlphaFoldDB" id="A0A831XLS6"/>
<proteinExistence type="predicted"/>
<dbReference type="InterPro" id="IPR005358">
    <property type="entry name" value="Puta_zinc/iron-chelating_dom"/>
</dbReference>
<evidence type="ECO:0008006" key="2">
    <source>
        <dbReference type="Google" id="ProtNLM"/>
    </source>
</evidence>
<evidence type="ECO:0000313" key="1">
    <source>
        <dbReference type="EMBL" id="HEN42223.1"/>
    </source>
</evidence>
<accession>A0A831XLS6</accession>
<reference evidence="1" key="1">
    <citation type="journal article" date="2020" name="mSystems">
        <title>Genome- and Community-Level Interaction Insights into Carbon Utilization and Element Cycling Functions of Hydrothermarchaeota in Hydrothermal Sediment.</title>
        <authorList>
            <person name="Zhou Z."/>
            <person name="Liu Y."/>
            <person name="Xu W."/>
            <person name="Pan J."/>
            <person name="Luo Z.H."/>
            <person name="Li M."/>
        </authorList>
    </citation>
    <scope>NUCLEOTIDE SEQUENCE [LARGE SCALE GENOMIC DNA]</scope>
    <source>
        <strain evidence="1">SpSt-349</strain>
    </source>
</reference>
<organism evidence="1">
    <name type="scientific">Geobacter metallireducens</name>
    <dbReference type="NCBI Taxonomy" id="28232"/>
    <lineage>
        <taxon>Bacteria</taxon>
        <taxon>Pseudomonadati</taxon>
        <taxon>Thermodesulfobacteriota</taxon>
        <taxon>Desulfuromonadia</taxon>
        <taxon>Geobacterales</taxon>
        <taxon>Geobacteraceae</taxon>
        <taxon>Geobacter</taxon>
    </lineage>
</organism>
<gene>
    <name evidence="1" type="ORF">ENQ87_07580</name>
</gene>
<name>A0A831XLS6_GEOME</name>
<protein>
    <recommendedName>
        <fullName evidence="2">YkgJ family cysteine cluster protein</fullName>
    </recommendedName>
</protein>
<dbReference type="EMBL" id="DSOV01000035">
    <property type="protein sequence ID" value="HEN42223.1"/>
    <property type="molecule type" value="Genomic_DNA"/>
</dbReference>
<sequence length="217" mass="24306">MDFTDGTVRLLEERREAILARAAGRRELVAKLADRIAAHNGRMTGLGLQASRFCTMGCARCCAMIFFVTPPEVEVIAFHLLERPELLALFLGNSRRREELLTPHGPLWGRCQTATHADDPALASFYALDIRCAFIAEGACTIYPVRPLACSLYNSIVPAEVCAVEPKVYETEEMRRLHGETRQELARLSRGALPAGEWRLDVSRKVLRRLVELAEEI</sequence>